<feature type="region of interest" description="Disordered" evidence="1">
    <location>
        <begin position="301"/>
        <end position="343"/>
    </location>
</feature>
<dbReference type="PANTHER" id="PTHR15410:SF2">
    <property type="entry name" value="HIRA-INTERACTING PROTEIN 3"/>
    <property type="match status" value="1"/>
</dbReference>
<feature type="region of interest" description="Disordered" evidence="1">
    <location>
        <begin position="1"/>
        <end position="24"/>
    </location>
</feature>
<dbReference type="GeneID" id="25311414"/>
<dbReference type="InterPro" id="IPR037647">
    <property type="entry name" value="HIRIP3"/>
</dbReference>
<feature type="compositionally biased region" description="Polar residues" evidence="1">
    <location>
        <begin position="1"/>
        <end position="14"/>
    </location>
</feature>
<evidence type="ECO:0008006" key="4">
    <source>
        <dbReference type="Google" id="ProtNLM"/>
    </source>
</evidence>
<gene>
    <name evidence="2" type="ORF">Z517_11924</name>
</gene>
<dbReference type="PANTHER" id="PTHR15410">
    <property type="entry name" value="HIRA-INTERACTING PROTEIN 3"/>
    <property type="match status" value="1"/>
</dbReference>
<evidence type="ECO:0000313" key="2">
    <source>
        <dbReference type="EMBL" id="KIW75152.1"/>
    </source>
</evidence>
<dbReference type="RefSeq" id="XP_013278960.1">
    <property type="nucleotide sequence ID" value="XM_013423506.1"/>
</dbReference>
<name>A0A0D2EL56_9EURO</name>
<keyword evidence="3" id="KW-1185">Reference proteome</keyword>
<reference evidence="2 3" key="1">
    <citation type="submission" date="2015-01" db="EMBL/GenBank/DDBJ databases">
        <title>The Genome Sequence of Fonsecaea pedrosoi CBS 271.37.</title>
        <authorList>
            <consortium name="The Broad Institute Genomics Platform"/>
            <person name="Cuomo C."/>
            <person name="de Hoog S."/>
            <person name="Gorbushina A."/>
            <person name="Stielow B."/>
            <person name="Teixiera M."/>
            <person name="Abouelleil A."/>
            <person name="Chapman S.B."/>
            <person name="Priest M."/>
            <person name="Young S.K."/>
            <person name="Wortman J."/>
            <person name="Nusbaum C."/>
            <person name="Birren B."/>
        </authorList>
    </citation>
    <scope>NUCLEOTIDE SEQUENCE [LARGE SCALE GENOMIC DNA]</scope>
    <source>
        <strain evidence="2 3">CBS 271.37</strain>
    </source>
</reference>
<evidence type="ECO:0000313" key="3">
    <source>
        <dbReference type="Proteomes" id="UP000053029"/>
    </source>
</evidence>
<accession>A0A0D2EL56</accession>
<feature type="compositionally biased region" description="Basic and acidic residues" evidence="1">
    <location>
        <begin position="186"/>
        <end position="197"/>
    </location>
</feature>
<protein>
    <recommendedName>
        <fullName evidence="4">Transcriptional regulator</fullName>
    </recommendedName>
</protein>
<dbReference type="AlphaFoldDB" id="A0A0D2EL56"/>
<dbReference type="Proteomes" id="UP000053029">
    <property type="component" value="Unassembled WGS sequence"/>
</dbReference>
<feature type="compositionally biased region" description="Polar residues" evidence="1">
    <location>
        <begin position="134"/>
        <end position="143"/>
    </location>
</feature>
<proteinExistence type="predicted"/>
<dbReference type="OrthoDB" id="552755at2759"/>
<dbReference type="EMBL" id="KN846976">
    <property type="protein sequence ID" value="KIW75152.1"/>
    <property type="molecule type" value="Genomic_DNA"/>
</dbReference>
<dbReference type="STRING" id="1442368.A0A0D2EL56"/>
<dbReference type="HOGENOM" id="CLU_033002_1_0_1"/>
<evidence type="ECO:0000256" key="1">
    <source>
        <dbReference type="SAM" id="MobiDB-lite"/>
    </source>
</evidence>
<organism evidence="2 3">
    <name type="scientific">Fonsecaea pedrosoi CBS 271.37</name>
    <dbReference type="NCBI Taxonomy" id="1442368"/>
    <lineage>
        <taxon>Eukaryota</taxon>
        <taxon>Fungi</taxon>
        <taxon>Dikarya</taxon>
        <taxon>Ascomycota</taxon>
        <taxon>Pezizomycotina</taxon>
        <taxon>Eurotiomycetes</taxon>
        <taxon>Chaetothyriomycetidae</taxon>
        <taxon>Chaetothyriales</taxon>
        <taxon>Herpotrichiellaceae</taxon>
        <taxon>Fonsecaea</taxon>
    </lineage>
</organism>
<feature type="region of interest" description="Disordered" evidence="1">
    <location>
        <begin position="76"/>
        <end position="222"/>
    </location>
</feature>
<dbReference type="VEuPathDB" id="FungiDB:Z517_11924"/>
<dbReference type="GO" id="GO:0005634">
    <property type="term" value="C:nucleus"/>
    <property type="evidence" value="ECO:0007669"/>
    <property type="project" value="TreeGrafter"/>
</dbReference>
<sequence>MSVSDSELSEASETPTPPDNELEQSLRHEVDKALQDGIEFSNNSIRAASETQLGLPKGFYKQHEEWAQRSKAIIADQLDVRAVTESPPPEEAKPKAKEPEKTSKKRKTSQKQKESTPNKRRKAATAKSRDHASKNLSSPQGSVDSEAMQETPKTKPGKSPQKARSVKSKPVPTERAKVSDSGQEDEQAKKSSKRRDSAGQTPKKPASRPTTKPKADASIDTEQAEIKRLQGWLMKCGIRKLWGKELKPYETSKAKIKHLKQMLADIGMTGRYSAEKANQIKEARELAADIEAVQEGEARWGAFNAQNGARAEKSTDGPRPTARRLVRGAKNYDFLSSDGEETD</sequence>
<feature type="compositionally biased region" description="Basic and acidic residues" evidence="1">
    <location>
        <begin position="90"/>
        <end position="102"/>
    </location>
</feature>